<accession>A0ABU8MB57</accession>
<dbReference type="EMBL" id="JBBEGM010000012">
    <property type="protein sequence ID" value="MEJ2864594.1"/>
    <property type="molecule type" value="Genomic_DNA"/>
</dbReference>
<comment type="caution">
    <text evidence="1">The sequence shown here is derived from an EMBL/GenBank/DDBJ whole genome shotgun (WGS) entry which is preliminary data.</text>
</comment>
<dbReference type="RefSeq" id="WP_337705958.1">
    <property type="nucleotide sequence ID" value="NZ_JBBEGM010000012.1"/>
</dbReference>
<evidence type="ECO:0000313" key="2">
    <source>
        <dbReference type="Proteomes" id="UP001369736"/>
    </source>
</evidence>
<dbReference type="InterPro" id="IPR029058">
    <property type="entry name" value="AB_hydrolase_fold"/>
</dbReference>
<gene>
    <name evidence="1" type="ORF">WCD58_25790</name>
</gene>
<organism evidence="1 2">
    <name type="scientific">Actinomycetospora flava</name>
    <dbReference type="NCBI Taxonomy" id="3129232"/>
    <lineage>
        <taxon>Bacteria</taxon>
        <taxon>Bacillati</taxon>
        <taxon>Actinomycetota</taxon>
        <taxon>Actinomycetes</taxon>
        <taxon>Pseudonocardiales</taxon>
        <taxon>Pseudonocardiaceae</taxon>
        <taxon>Actinomycetospora</taxon>
    </lineage>
</organism>
<keyword evidence="2" id="KW-1185">Reference proteome</keyword>
<sequence>MTAGVTDQKLAVMLVHGVESAGDQYAARAMTLLREEFTRIAGVPAEDALVIKPAYWAPVFERGQEELSDRITGSGSRWLVEVLDMLAARASQGSTPALLAAASTAGLRWLPGLDDAHFPTLRWLIVHYLGDAVAYQSGSDGTGHYEQVQAVLARTLHDLAVEAGDDAPLAVLGHSLGSVVSSDFLYDLQADAPLSPGASRALGDTPIERGETFGWYYTLGSPLALWAQRHPDFGKPLTVPHPGFADRCPGQRGEWVNVYDPDDVIASPLRPLSDAWADAVHEDRRVGIGPWWLGWTPLAHPYYWNDRRVVTPIASQLAQAWHRL</sequence>
<name>A0ABU8MB57_9PSEU</name>
<reference evidence="1 2" key="1">
    <citation type="submission" date="2024-03" db="EMBL/GenBank/DDBJ databases">
        <title>Actinomycetospora sp. OC33-EN07, a novel actinomycete isolated from wild orchid (Aerides multiflora).</title>
        <authorList>
            <person name="Suriyachadkun C."/>
        </authorList>
    </citation>
    <scope>NUCLEOTIDE SEQUENCE [LARGE SCALE GENOMIC DNA]</scope>
    <source>
        <strain evidence="1 2">OC33-EN07</strain>
    </source>
</reference>
<evidence type="ECO:0000313" key="1">
    <source>
        <dbReference type="EMBL" id="MEJ2864594.1"/>
    </source>
</evidence>
<proteinExistence type="predicted"/>
<evidence type="ECO:0008006" key="3">
    <source>
        <dbReference type="Google" id="ProtNLM"/>
    </source>
</evidence>
<protein>
    <recommendedName>
        <fullName evidence="3">Alpha/beta hydrolase family protein</fullName>
    </recommendedName>
</protein>
<dbReference type="Proteomes" id="UP001369736">
    <property type="component" value="Unassembled WGS sequence"/>
</dbReference>
<dbReference type="SUPFAM" id="SSF53474">
    <property type="entry name" value="alpha/beta-Hydrolases"/>
    <property type="match status" value="1"/>
</dbReference>